<dbReference type="SUPFAM" id="SSF48452">
    <property type="entry name" value="TPR-like"/>
    <property type="match status" value="1"/>
</dbReference>
<keyword evidence="4" id="KW-0472">Membrane</keyword>
<evidence type="ECO:0000256" key="4">
    <source>
        <dbReference type="ARBA" id="ARBA00023136"/>
    </source>
</evidence>
<name>A0A511CCV2_9FLAO</name>
<keyword evidence="5" id="KW-0998">Cell outer membrane</keyword>
<evidence type="ECO:0000256" key="1">
    <source>
        <dbReference type="ARBA" id="ARBA00004442"/>
    </source>
</evidence>
<comment type="caution">
    <text evidence="8">The sequence shown here is derived from an EMBL/GenBank/DDBJ whole genome shotgun (WGS) entry which is preliminary data.</text>
</comment>
<reference evidence="9 10" key="1">
    <citation type="submission" date="2016-10" db="EMBL/GenBank/DDBJ databases">
        <authorList>
            <person name="Varghese N."/>
            <person name="Submissions S."/>
        </authorList>
    </citation>
    <scope>NUCLEOTIDE SEQUENCE [LARGE SCALE GENOMIC DNA]</scope>
    <source>
        <strain evidence="9 10">Gm-149</strain>
    </source>
</reference>
<dbReference type="InterPro" id="IPR033985">
    <property type="entry name" value="SusD-like_N"/>
</dbReference>
<protein>
    <submittedName>
        <fullName evidence="8">Membrane protein</fullName>
    </submittedName>
    <submittedName>
        <fullName evidence="9">Starch-binding associating with outer membrane</fullName>
    </submittedName>
</protein>
<dbReference type="Proteomes" id="UP000182367">
    <property type="component" value="Unassembled WGS sequence"/>
</dbReference>
<organism evidence="8 11">
    <name type="scientific">Flavobacterium glycines</name>
    <dbReference type="NCBI Taxonomy" id="551990"/>
    <lineage>
        <taxon>Bacteria</taxon>
        <taxon>Pseudomonadati</taxon>
        <taxon>Bacteroidota</taxon>
        <taxon>Flavobacteriia</taxon>
        <taxon>Flavobacteriales</taxon>
        <taxon>Flavobacteriaceae</taxon>
        <taxon>Flavobacterium</taxon>
    </lineage>
</organism>
<dbReference type="Pfam" id="PF14322">
    <property type="entry name" value="SusD-like_3"/>
    <property type="match status" value="1"/>
</dbReference>
<dbReference type="Gene3D" id="1.25.40.390">
    <property type="match status" value="1"/>
</dbReference>
<proteinExistence type="inferred from homology"/>
<evidence type="ECO:0000313" key="8">
    <source>
        <dbReference type="EMBL" id="GEL10516.1"/>
    </source>
</evidence>
<accession>A0A511CCV2</accession>
<dbReference type="Proteomes" id="UP000321579">
    <property type="component" value="Unassembled WGS sequence"/>
</dbReference>
<dbReference type="InterPro" id="IPR011990">
    <property type="entry name" value="TPR-like_helical_dom_sf"/>
</dbReference>
<evidence type="ECO:0000259" key="6">
    <source>
        <dbReference type="Pfam" id="PF07980"/>
    </source>
</evidence>
<evidence type="ECO:0000259" key="7">
    <source>
        <dbReference type="Pfam" id="PF14322"/>
    </source>
</evidence>
<dbReference type="GO" id="GO:0009279">
    <property type="term" value="C:cell outer membrane"/>
    <property type="evidence" value="ECO:0007669"/>
    <property type="project" value="UniProtKB-SubCell"/>
</dbReference>
<evidence type="ECO:0000313" key="10">
    <source>
        <dbReference type="Proteomes" id="UP000182367"/>
    </source>
</evidence>
<dbReference type="EMBL" id="BJVF01000001">
    <property type="protein sequence ID" value="GEL10516.1"/>
    <property type="molecule type" value="Genomic_DNA"/>
</dbReference>
<feature type="domain" description="SusD-like N-terminal" evidence="7">
    <location>
        <begin position="128"/>
        <end position="248"/>
    </location>
</feature>
<keyword evidence="3" id="KW-0732">Signal</keyword>
<evidence type="ECO:0000313" key="9">
    <source>
        <dbReference type="EMBL" id="SDI64960.1"/>
    </source>
</evidence>
<feature type="domain" description="RagB/SusD" evidence="6">
    <location>
        <begin position="327"/>
        <end position="667"/>
    </location>
</feature>
<sequence>MFHSNINTYEIMKTKMYKYLMLSLLLGLVASCSDDFLQEKKQYQFVDDHFYESEKYMTWYVNNLYYDYFNAYVDPRSSVVGLYTTAQTGDTEEVGGTISNWINPNMTLTNATDANGYYGAALSTSIPVSPYNRIRDCNEVIQNIDAKSANLSETFRNGVKGQMYYLRALQYYDLMRTYGGVPIVTTVQNATNDDPTIQVPRSPVADVVALIVADLDKAAALLPSNWDTANYGRFTKGAAMAQKSRVLLTYASPLFNKNWDTDNTRWQAALDAGLAAETQLTTDGYGLYGTTAKQWSEMFYINDNKKINEAITVRLLGTGTTSLDRNNSWEKAMRLKSQGGSGKVLAPKEMIDLFPMNDGSRPTNASGTAINGYNPFIFFKNRDPRFYRTFAFSGSYWPYTNTVTSQVVEATVWAYRYNKTATTYGYAKANNQENDVASPAFIRKMSNPTASNTSNFQYSGTDIIEYRYAELLLNIAECYAAKGDIANTLVYLGKIRNRVGIPSANNYGIGTLADKYKAIEAVLYERRVELAYEGKRFWDIQRWMLYNDDATANNTTCAKLGLAPINGTKRTGNYLNYKVGNVSADPLVTQRAAISVDPDAATATFNAQITALETFYNTYFVLVAPSTPMDAVNNVGVTIDWKQNYYISGISNTVLSLNPWLQQTIGWKDANGSDGTFNYQN</sequence>
<dbReference type="EMBL" id="FNEO01000001">
    <property type="protein sequence ID" value="SDI64960.1"/>
    <property type="molecule type" value="Genomic_DNA"/>
</dbReference>
<dbReference type="InterPro" id="IPR012944">
    <property type="entry name" value="SusD_RagB_dom"/>
</dbReference>
<comment type="similarity">
    <text evidence="2">Belongs to the SusD family.</text>
</comment>
<reference evidence="8 11" key="2">
    <citation type="submission" date="2019-07" db="EMBL/GenBank/DDBJ databases">
        <title>Whole genome shotgun sequence of Flavobacterium glycines NBRC 105008.</title>
        <authorList>
            <person name="Hosoyama A."/>
            <person name="Uohara A."/>
            <person name="Ohji S."/>
            <person name="Ichikawa N."/>
        </authorList>
    </citation>
    <scope>NUCLEOTIDE SEQUENCE [LARGE SCALE GENOMIC DNA]</scope>
    <source>
        <strain evidence="8 11">NBRC 105008</strain>
    </source>
</reference>
<evidence type="ECO:0000256" key="2">
    <source>
        <dbReference type="ARBA" id="ARBA00006275"/>
    </source>
</evidence>
<evidence type="ECO:0000256" key="5">
    <source>
        <dbReference type="ARBA" id="ARBA00023237"/>
    </source>
</evidence>
<dbReference type="Pfam" id="PF07980">
    <property type="entry name" value="SusD_RagB"/>
    <property type="match status" value="1"/>
</dbReference>
<evidence type="ECO:0000256" key="3">
    <source>
        <dbReference type="ARBA" id="ARBA00022729"/>
    </source>
</evidence>
<dbReference type="AlphaFoldDB" id="A0A511CCV2"/>
<evidence type="ECO:0000313" key="11">
    <source>
        <dbReference type="Proteomes" id="UP000321579"/>
    </source>
</evidence>
<gene>
    <name evidence="8" type="ORF">FGL01_12550</name>
    <name evidence="9" type="ORF">SAMN05192550_0445</name>
</gene>
<keyword evidence="10" id="KW-1185">Reference proteome</keyword>
<comment type="subcellular location">
    <subcellularLocation>
        <location evidence="1">Cell outer membrane</location>
    </subcellularLocation>
</comment>